<proteinExistence type="inferred from homology"/>
<evidence type="ECO:0000256" key="14">
    <source>
        <dbReference type="ARBA" id="ARBA00030324"/>
    </source>
</evidence>
<dbReference type="OrthoDB" id="9889202at2759"/>
<comment type="subcellular location">
    <subcellularLocation>
        <location evidence="3">Cytoplasm</location>
    </subcellularLocation>
    <subcellularLocation>
        <location evidence="2">Nucleus</location>
    </subcellularLocation>
    <subcellularLocation>
        <location evidence="4">Secreted</location>
    </subcellularLocation>
</comment>
<comment type="similarity">
    <text evidence="5">Belongs to the ODAM family.</text>
</comment>
<evidence type="ECO:0000313" key="17">
    <source>
        <dbReference type="RefSeq" id="XP_011358912.1"/>
    </source>
</evidence>
<evidence type="ECO:0000256" key="9">
    <source>
        <dbReference type="ARBA" id="ARBA00022525"/>
    </source>
</evidence>
<evidence type="ECO:0000256" key="10">
    <source>
        <dbReference type="ARBA" id="ARBA00022591"/>
    </source>
</evidence>
<dbReference type="GeneID" id="105292399"/>
<evidence type="ECO:0000256" key="2">
    <source>
        <dbReference type="ARBA" id="ARBA00004123"/>
    </source>
</evidence>
<keyword evidence="11 15" id="KW-0732">Signal</keyword>
<dbReference type="GO" id="GO:0005737">
    <property type="term" value="C:cytoplasm"/>
    <property type="evidence" value="ECO:0007669"/>
    <property type="project" value="UniProtKB-SubCell"/>
</dbReference>
<dbReference type="GO" id="GO:0031214">
    <property type="term" value="P:biomineral tissue development"/>
    <property type="evidence" value="ECO:0007669"/>
    <property type="project" value="UniProtKB-KW"/>
</dbReference>
<evidence type="ECO:0000256" key="13">
    <source>
        <dbReference type="ARBA" id="ARBA00023242"/>
    </source>
</evidence>
<dbReference type="KEGG" id="pvp:105292399"/>
<dbReference type="RefSeq" id="XP_011358912.1">
    <property type="nucleotide sequence ID" value="XM_011360610.1"/>
</dbReference>
<organism evidence="16 17">
    <name type="scientific">Pteropus vampyrus</name>
    <name type="common">Large flying fox</name>
    <dbReference type="NCBI Taxonomy" id="132908"/>
    <lineage>
        <taxon>Eukaryota</taxon>
        <taxon>Metazoa</taxon>
        <taxon>Chordata</taxon>
        <taxon>Craniata</taxon>
        <taxon>Vertebrata</taxon>
        <taxon>Euteleostomi</taxon>
        <taxon>Mammalia</taxon>
        <taxon>Eutheria</taxon>
        <taxon>Laurasiatheria</taxon>
        <taxon>Chiroptera</taxon>
        <taxon>Yinpterochiroptera</taxon>
        <taxon>Pteropodoidea</taxon>
        <taxon>Pteropodidae</taxon>
        <taxon>Pteropodinae</taxon>
        <taxon>Pteropus</taxon>
    </lineage>
</organism>
<dbReference type="AlphaFoldDB" id="A0A6P3Q462"/>
<evidence type="ECO:0000256" key="11">
    <source>
        <dbReference type="ARBA" id="ARBA00022729"/>
    </source>
</evidence>
<evidence type="ECO:0000313" key="16">
    <source>
        <dbReference type="Proteomes" id="UP000515202"/>
    </source>
</evidence>
<dbReference type="GO" id="GO:0042475">
    <property type="term" value="P:odontogenesis of dentin-containing tooth"/>
    <property type="evidence" value="ECO:0007669"/>
    <property type="project" value="TreeGrafter"/>
</dbReference>
<evidence type="ECO:0000256" key="5">
    <source>
        <dbReference type="ARBA" id="ARBA00009134"/>
    </source>
</evidence>
<feature type="chain" id="PRO_5027932084" description="Odontogenic ameloblast-associated protein" evidence="15">
    <location>
        <begin position="21"/>
        <end position="347"/>
    </location>
</feature>
<comment type="function">
    <text evidence="1">Tooth-associated epithelia protein that probably plays a role in odontogenesis, the complex process that results in the initiation and generation of the tooth. May be incorporated in the enamel matrix at the end of mineralization process. Involved in the induction of RHOA activity via interaction with ARHGEF and expression of downstream factors such as ROCK. Plays a role in attachment of the junctional epithelium to the tooth surface.</text>
</comment>
<reference evidence="17" key="1">
    <citation type="submission" date="2025-08" db="UniProtKB">
        <authorList>
            <consortium name="RefSeq"/>
        </authorList>
    </citation>
    <scope>IDENTIFICATION</scope>
    <source>
        <tissue evidence="17">Kidney</tissue>
    </source>
</reference>
<evidence type="ECO:0000256" key="4">
    <source>
        <dbReference type="ARBA" id="ARBA00004613"/>
    </source>
</evidence>
<dbReference type="PANTHER" id="PTHR16237">
    <property type="entry name" value="ODONTOGENIC AMELOBLAST-ASSOCIATED PROTEIN"/>
    <property type="match status" value="1"/>
</dbReference>
<gene>
    <name evidence="17" type="primary">LOC105292399</name>
</gene>
<accession>A0A6P3Q462</accession>
<evidence type="ECO:0000256" key="1">
    <source>
        <dbReference type="ARBA" id="ARBA00002615"/>
    </source>
</evidence>
<sequence>MKTIILFGLLGATMSAPLIAQRLFSASNSNELLLNLYNAQLQPLQLQGPFYSWIPPFSGILQQQQQAQIPGQGPLSLSTLDRFAGLFPNQITFPGQVNFDHRTQMGQLDPSQFQRAVQIQQGPNHAMPYVFFRMPQEQTQMLQYYPVYTLLPCEQPQQTVTQSPPQTGQQQFEEQMSFYTQFGYIPQQAELVIPGQQQLIFGTIIGTAPETAMMPAGGVIPYLQKETKNIRHASGGIFFPSTSQKPSTTSFFASSIDSTITPEIMEEKVGVFLNKMKVLLLITAILAVTIGFPISWSDESLSQFYVPPYRYLFGPYLPFLYQGYPWFRYYFRIPVPEPVPEPTPISG</sequence>
<evidence type="ECO:0000256" key="3">
    <source>
        <dbReference type="ARBA" id="ARBA00004496"/>
    </source>
</evidence>
<dbReference type="InterPro" id="IPR029187">
    <property type="entry name" value="FDC-SP"/>
</dbReference>
<keyword evidence="8" id="KW-0963">Cytoplasm</keyword>
<keyword evidence="12" id="KW-0325">Glycoprotein</keyword>
<keyword evidence="10" id="KW-0091">Biomineralization</keyword>
<evidence type="ECO:0000256" key="15">
    <source>
        <dbReference type="SAM" id="SignalP"/>
    </source>
</evidence>
<dbReference type="Pfam" id="PF15215">
    <property type="entry name" value="FDC-SP"/>
    <property type="match status" value="1"/>
</dbReference>
<evidence type="ECO:0000256" key="7">
    <source>
        <dbReference type="ARBA" id="ARBA00017762"/>
    </source>
</evidence>
<dbReference type="GO" id="GO:0005634">
    <property type="term" value="C:nucleus"/>
    <property type="evidence" value="ECO:0007669"/>
    <property type="project" value="UniProtKB-SubCell"/>
</dbReference>
<dbReference type="Pfam" id="PF15424">
    <property type="entry name" value="ODAM"/>
    <property type="match status" value="1"/>
</dbReference>
<dbReference type="GO" id="GO:0005576">
    <property type="term" value="C:extracellular region"/>
    <property type="evidence" value="ECO:0007669"/>
    <property type="project" value="UniProtKB-SubCell"/>
</dbReference>
<evidence type="ECO:0000256" key="8">
    <source>
        <dbReference type="ARBA" id="ARBA00022490"/>
    </source>
</evidence>
<name>A0A6P3Q462_PTEVA</name>
<keyword evidence="9" id="KW-0964">Secreted</keyword>
<dbReference type="PANTHER" id="PTHR16237:SF3">
    <property type="entry name" value="ODONTOGENIC AMELOBLAST-ASSOCIATED PROTEIN"/>
    <property type="match status" value="1"/>
</dbReference>
<keyword evidence="13" id="KW-0539">Nucleus</keyword>
<evidence type="ECO:0000256" key="12">
    <source>
        <dbReference type="ARBA" id="ARBA00023180"/>
    </source>
</evidence>
<dbReference type="InterPro" id="IPR026802">
    <property type="entry name" value="Odam"/>
</dbReference>
<evidence type="ECO:0000256" key="6">
    <source>
        <dbReference type="ARBA" id="ARBA00011457"/>
    </source>
</evidence>
<protein>
    <recommendedName>
        <fullName evidence="7">Odontogenic ameloblast-associated protein</fullName>
    </recommendedName>
    <alternativeName>
        <fullName evidence="14">Apin</fullName>
    </alternativeName>
</protein>
<keyword evidence="16" id="KW-1185">Reference proteome</keyword>
<feature type="signal peptide" evidence="15">
    <location>
        <begin position="1"/>
        <end position="20"/>
    </location>
</feature>
<comment type="subunit">
    <text evidence="6">Interacts (via C-terminus) with ARHGEF5.</text>
</comment>
<dbReference type="Proteomes" id="UP000515202">
    <property type="component" value="Unplaced"/>
</dbReference>